<reference evidence="2 3" key="1">
    <citation type="journal article" date="2023" name="Sci. Data">
        <title>Genome assembly of the Korean intertidal mud-creeper Batillaria attramentaria.</title>
        <authorList>
            <person name="Patra A.K."/>
            <person name="Ho P.T."/>
            <person name="Jun S."/>
            <person name="Lee S.J."/>
            <person name="Kim Y."/>
            <person name="Won Y.J."/>
        </authorList>
    </citation>
    <scope>NUCLEOTIDE SEQUENCE [LARGE SCALE GENOMIC DNA]</scope>
    <source>
        <strain evidence="2">Wonlab-2016</strain>
    </source>
</reference>
<evidence type="ECO:0000256" key="1">
    <source>
        <dbReference type="SAM" id="Phobius"/>
    </source>
</evidence>
<gene>
    <name evidence="2" type="ORF">BaRGS_00027871</name>
</gene>
<evidence type="ECO:0000313" key="3">
    <source>
        <dbReference type="Proteomes" id="UP001519460"/>
    </source>
</evidence>
<comment type="caution">
    <text evidence="2">The sequence shown here is derived from an EMBL/GenBank/DDBJ whole genome shotgun (WGS) entry which is preliminary data.</text>
</comment>
<dbReference type="EMBL" id="JACVVK020000272">
    <property type="protein sequence ID" value="KAK7480870.1"/>
    <property type="molecule type" value="Genomic_DNA"/>
</dbReference>
<feature type="transmembrane region" description="Helical" evidence="1">
    <location>
        <begin position="87"/>
        <end position="111"/>
    </location>
</feature>
<keyword evidence="1" id="KW-0812">Transmembrane</keyword>
<keyword evidence="3" id="KW-1185">Reference proteome</keyword>
<feature type="transmembrane region" description="Helical" evidence="1">
    <location>
        <begin position="123"/>
        <end position="143"/>
    </location>
</feature>
<name>A0ABD0K1L3_9CAEN</name>
<accession>A0ABD0K1L3</accession>
<organism evidence="2 3">
    <name type="scientific">Batillaria attramentaria</name>
    <dbReference type="NCBI Taxonomy" id="370345"/>
    <lineage>
        <taxon>Eukaryota</taxon>
        <taxon>Metazoa</taxon>
        <taxon>Spiralia</taxon>
        <taxon>Lophotrochozoa</taxon>
        <taxon>Mollusca</taxon>
        <taxon>Gastropoda</taxon>
        <taxon>Caenogastropoda</taxon>
        <taxon>Sorbeoconcha</taxon>
        <taxon>Cerithioidea</taxon>
        <taxon>Batillariidae</taxon>
        <taxon>Batillaria</taxon>
    </lineage>
</organism>
<evidence type="ECO:0000313" key="2">
    <source>
        <dbReference type="EMBL" id="KAK7480870.1"/>
    </source>
</evidence>
<protein>
    <submittedName>
        <fullName evidence="2">Uncharacterized protein</fullName>
    </submittedName>
</protein>
<proteinExistence type="predicted"/>
<dbReference type="Proteomes" id="UP001519460">
    <property type="component" value="Unassembled WGS sequence"/>
</dbReference>
<feature type="transmembrane region" description="Helical" evidence="1">
    <location>
        <begin position="6"/>
        <end position="29"/>
    </location>
</feature>
<dbReference type="Gene3D" id="1.20.140.150">
    <property type="match status" value="1"/>
</dbReference>
<dbReference type="AlphaFoldDB" id="A0ABD0K1L3"/>
<keyword evidence="1" id="KW-1133">Transmembrane helix</keyword>
<keyword evidence="1" id="KW-0472">Membrane</keyword>
<sequence length="149" mass="15291">MGFVMPHVLVLAGAGCAGLALILDIVGVATPEWFKISVSVFGSEISRSQGLWQGCQNGECGDLVSDNLPSACLACVVLMCLMSEQKIFGLLAPVSAAVGAFCCLITFAVYAGESGQSDFGYSFALVIVAFLLAGVAAVLLFLGKSRSSG</sequence>